<dbReference type="VEuPathDB" id="FungiDB:RhiirFUN_020293"/>
<organism evidence="1 2">
    <name type="scientific">Rhizophagus irregularis</name>
    <dbReference type="NCBI Taxonomy" id="588596"/>
    <lineage>
        <taxon>Eukaryota</taxon>
        <taxon>Fungi</taxon>
        <taxon>Fungi incertae sedis</taxon>
        <taxon>Mucoromycota</taxon>
        <taxon>Glomeromycotina</taxon>
        <taxon>Glomeromycetes</taxon>
        <taxon>Glomerales</taxon>
        <taxon>Glomeraceae</taxon>
        <taxon>Rhizophagus</taxon>
    </lineage>
</organism>
<gene>
    <name evidence="1" type="ORF">CHRIB12_LOCUS13653</name>
</gene>
<evidence type="ECO:0000313" key="2">
    <source>
        <dbReference type="Proteomes" id="UP000684084"/>
    </source>
</evidence>
<comment type="caution">
    <text evidence="1">The sequence shown here is derived from an EMBL/GenBank/DDBJ whole genome shotgun (WGS) entry which is preliminary data.</text>
</comment>
<proteinExistence type="predicted"/>
<accession>A0A915ZFA6</accession>
<name>A0A915ZFA6_9GLOM</name>
<dbReference type="AlphaFoldDB" id="A0A915ZFA6"/>
<dbReference type="OrthoDB" id="2324008at2759"/>
<evidence type="ECO:0000313" key="1">
    <source>
        <dbReference type="EMBL" id="CAB5372669.1"/>
    </source>
</evidence>
<reference evidence="1" key="1">
    <citation type="submission" date="2020-05" db="EMBL/GenBank/DDBJ databases">
        <authorList>
            <person name="Rincon C."/>
            <person name="Sanders R I."/>
            <person name="Robbins C."/>
            <person name="Chaturvedi A."/>
        </authorList>
    </citation>
    <scope>NUCLEOTIDE SEQUENCE</scope>
    <source>
        <strain evidence="1">CHB12</strain>
    </source>
</reference>
<sequence>MVEHSPSTIFLDENGPSKNIFVLDHIYNKFLCFKISTAKEIYDRNYKDILNSYMIFNIDCCAGFNSTKSNKNYKQFSYSPKDVPILWENSPKDVKDEYEKVFIDFKNFKIKDKKFVTYNPLEKKVYKRKTKVKNSGDQHNNNTIPPNLVDSIFNYKEENGIIPNLGVFITKYLVILLCTNYAY</sequence>
<protein>
    <submittedName>
        <fullName evidence="1">Uncharacterized protein</fullName>
    </submittedName>
</protein>
<dbReference type="Proteomes" id="UP000684084">
    <property type="component" value="Unassembled WGS sequence"/>
</dbReference>
<dbReference type="EMBL" id="CAGKOT010000031">
    <property type="protein sequence ID" value="CAB5372669.1"/>
    <property type="molecule type" value="Genomic_DNA"/>
</dbReference>